<dbReference type="PANTHER" id="PTHR43280:SF28">
    <property type="entry name" value="HTH-TYPE TRANSCRIPTIONAL ACTIVATOR RHAS"/>
    <property type="match status" value="1"/>
</dbReference>
<dbReference type="PANTHER" id="PTHR43280">
    <property type="entry name" value="ARAC-FAMILY TRANSCRIPTIONAL REGULATOR"/>
    <property type="match status" value="1"/>
</dbReference>
<dbReference type="InterPro" id="IPR009057">
    <property type="entry name" value="Homeodomain-like_sf"/>
</dbReference>
<dbReference type="InterPro" id="IPR003313">
    <property type="entry name" value="AraC-bd"/>
</dbReference>
<dbReference type="Gene3D" id="2.60.120.10">
    <property type="entry name" value="Jelly Rolls"/>
    <property type="match status" value="1"/>
</dbReference>
<keyword evidence="6" id="KW-1185">Reference proteome</keyword>
<dbReference type="EMBL" id="CAKMMG010000001">
    <property type="protein sequence ID" value="CAH1193049.1"/>
    <property type="molecule type" value="Genomic_DNA"/>
</dbReference>
<dbReference type="SUPFAM" id="SSF51215">
    <property type="entry name" value="Regulatory protein AraC"/>
    <property type="match status" value="1"/>
</dbReference>
<protein>
    <submittedName>
        <fullName evidence="5">HTH-type transcriptional activator Btr</fullName>
    </submittedName>
</protein>
<evidence type="ECO:0000256" key="3">
    <source>
        <dbReference type="ARBA" id="ARBA00023163"/>
    </source>
</evidence>
<gene>
    <name evidence="5" type="primary">btr_3</name>
    <name evidence="5" type="ORF">PAECIP111892_01137</name>
</gene>
<dbReference type="SUPFAM" id="SSF46689">
    <property type="entry name" value="Homeodomain-like"/>
    <property type="match status" value="2"/>
</dbReference>
<dbReference type="InterPro" id="IPR037923">
    <property type="entry name" value="HTH-like"/>
</dbReference>
<dbReference type="PROSITE" id="PS01124">
    <property type="entry name" value="HTH_ARAC_FAMILY_2"/>
    <property type="match status" value="1"/>
</dbReference>
<accession>A0ABM9BRE7</accession>
<evidence type="ECO:0000259" key="4">
    <source>
        <dbReference type="PROSITE" id="PS01124"/>
    </source>
</evidence>
<keyword evidence="2" id="KW-0238">DNA-binding</keyword>
<keyword evidence="1" id="KW-0805">Transcription regulation</keyword>
<evidence type="ECO:0000313" key="5">
    <source>
        <dbReference type="EMBL" id="CAH1193049.1"/>
    </source>
</evidence>
<dbReference type="SMART" id="SM00342">
    <property type="entry name" value="HTH_ARAC"/>
    <property type="match status" value="1"/>
</dbReference>
<proteinExistence type="predicted"/>
<dbReference type="InterPro" id="IPR018060">
    <property type="entry name" value="HTH_AraC"/>
</dbReference>
<name>A0ABM9BRE7_9BACL</name>
<evidence type="ECO:0000256" key="1">
    <source>
        <dbReference type="ARBA" id="ARBA00023015"/>
    </source>
</evidence>
<dbReference type="Gene3D" id="1.10.10.60">
    <property type="entry name" value="Homeodomain-like"/>
    <property type="match status" value="2"/>
</dbReference>
<dbReference type="Pfam" id="PF12833">
    <property type="entry name" value="HTH_18"/>
    <property type="match status" value="1"/>
</dbReference>
<dbReference type="RefSeq" id="WP_236330724.1">
    <property type="nucleotide sequence ID" value="NZ_CAKMMG010000001.1"/>
</dbReference>
<dbReference type="Pfam" id="PF02311">
    <property type="entry name" value="AraC_binding"/>
    <property type="match status" value="1"/>
</dbReference>
<organism evidence="5 6">
    <name type="scientific">Paenibacillus auburnensis</name>
    <dbReference type="NCBI Taxonomy" id="2905649"/>
    <lineage>
        <taxon>Bacteria</taxon>
        <taxon>Bacillati</taxon>
        <taxon>Bacillota</taxon>
        <taxon>Bacilli</taxon>
        <taxon>Bacillales</taxon>
        <taxon>Paenibacillaceae</taxon>
        <taxon>Paenibacillus</taxon>
    </lineage>
</organism>
<evidence type="ECO:0000256" key="2">
    <source>
        <dbReference type="ARBA" id="ARBA00023125"/>
    </source>
</evidence>
<reference evidence="5" key="1">
    <citation type="submission" date="2022-01" db="EMBL/GenBank/DDBJ databases">
        <authorList>
            <person name="Criscuolo A."/>
        </authorList>
    </citation>
    <scope>NUCLEOTIDE SEQUENCE</scope>
    <source>
        <strain evidence="5">CIP111892</strain>
    </source>
</reference>
<comment type="caution">
    <text evidence="5">The sequence shown here is derived from an EMBL/GenBank/DDBJ whole genome shotgun (WGS) entry which is preliminary data.</text>
</comment>
<dbReference type="InterPro" id="IPR014710">
    <property type="entry name" value="RmlC-like_jellyroll"/>
</dbReference>
<keyword evidence="3" id="KW-0804">Transcription</keyword>
<dbReference type="InterPro" id="IPR020449">
    <property type="entry name" value="Tscrpt_reg_AraC-type_HTH"/>
</dbReference>
<sequence length="298" mass="34044">MQRKAELFTSDTFLQNQLHLLVNRATEDFAVPFHAHDFIEYCYVAEGRGFHHIEQDTFPVQKGMLFVIPVGVSHVFRPATSEAHGNRLIVYNCLFDGHMVDRLSVIVQESHIREHLGRLGRSDSPYFSVFDDKGTIERLMLSLYREGSGYREGSATMLIALLSELIVTVYRTKIAPVDKSPAESSDFTAIIHYLDHNLSGTLTLAGLSEMSKWSVRHLQRMFRTHTGQPFGSYLQNLRIQKSCELLRTSKQKVQLIAESVGYRDMDSFNTVFKKIVGVTPRQYRKTVQSTTRDPLNLL</sequence>
<feature type="domain" description="HTH araC/xylS-type" evidence="4">
    <location>
        <begin position="188"/>
        <end position="286"/>
    </location>
</feature>
<evidence type="ECO:0000313" key="6">
    <source>
        <dbReference type="Proteomes" id="UP000838324"/>
    </source>
</evidence>
<dbReference type="PRINTS" id="PR00032">
    <property type="entry name" value="HTHARAC"/>
</dbReference>
<dbReference type="Proteomes" id="UP000838324">
    <property type="component" value="Unassembled WGS sequence"/>
</dbReference>